<reference evidence="2 3" key="1">
    <citation type="submission" date="2016-02" db="EMBL/GenBank/DDBJ databases">
        <title>Genome analysis of coral dinoflagellate symbionts highlights evolutionary adaptations to a symbiotic lifestyle.</title>
        <authorList>
            <person name="Aranda M."/>
            <person name="Li Y."/>
            <person name="Liew Y.J."/>
            <person name="Baumgarten S."/>
            <person name="Simakov O."/>
            <person name="Wilson M."/>
            <person name="Piel J."/>
            <person name="Ashoor H."/>
            <person name="Bougouffa S."/>
            <person name="Bajic V.B."/>
            <person name="Ryu T."/>
            <person name="Ravasi T."/>
            <person name="Bayer T."/>
            <person name="Micklem G."/>
            <person name="Kim H."/>
            <person name="Bhak J."/>
            <person name="Lajeunesse T.C."/>
            <person name="Voolstra C.R."/>
        </authorList>
    </citation>
    <scope>NUCLEOTIDE SEQUENCE [LARGE SCALE GENOMIC DNA]</scope>
    <source>
        <strain evidence="2 3">CCMP2467</strain>
    </source>
</reference>
<gene>
    <name evidence="2" type="ORF">AK812_SmicGene33541</name>
</gene>
<proteinExistence type="predicted"/>
<evidence type="ECO:0000313" key="3">
    <source>
        <dbReference type="Proteomes" id="UP000186817"/>
    </source>
</evidence>
<feature type="compositionally biased region" description="Basic and acidic residues" evidence="1">
    <location>
        <begin position="77"/>
        <end position="94"/>
    </location>
</feature>
<dbReference type="AlphaFoldDB" id="A0A1Q9CRC2"/>
<sequence>MPPRPDVTEDDLIGGAKGGIETGARGFPCKDRHAQGGEEDDVLPAGGCSEGQNPAKAKSKDEGESESQGQRPSRQAPEVRDSTASRRKEHRDGGEAPPPQFQRPPFEEHWQHAAPPPGWRRGSSRPGL</sequence>
<feature type="compositionally biased region" description="Low complexity" evidence="1">
    <location>
        <begin position="119"/>
        <end position="128"/>
    </location>
</feature>
<dbReference type="EMBL" id="LSRX01000976">
    <property type="protein sequence ID" value="OLP85461.1"/>
    <property type="molecule type" value="Genomic_DNA"/>
</dbReference>
<organism evidence="2 3">
    <name type="scientific">Symbiodinium microadriaticum</name>
    <name type="common">Dinoflagellate</name>
    <name type="synonym">Zooxanthella microadriatica</name>
    <dbReference type="NCBI Taxonomy" id="2951"/>
    <lineage>
        <taxon>Eukaryota</taxon>
        <taxon>Sar</taxon>
        <taxon>Alveolata</taxon>
        <taxon>Dinophyceae</taxon>
        <taxon>Suessiales</taxon>
        <taxon>Symbiodiniaceae</taxon>
        <taxon>Symbiodinium</taxon>
    </lineage>
</organism>
<dbReference type="Proteomes" id="UP000186817">
    <property type="component" value="Unassembled WGS sequence"/>
</dbReference>
<name>A0A1Q9CRC2_SYMMI</name>
<evidence type="ECO:0000313" key="2">
    <source>
        <dbReference type="EMBL" id="OLP85461.1"/>
    </source>
</evidence>
<comment type="caution">
    <text evidence="2">The sequence shown here is derived from an EMBL/GenBank/DDBJ whole genome shotgun (WGS) entry which is preliminary data.</text>
</comment>
<accession>A0A1Q9CRC2</accession>
<evidence type="ECO:0000256" key="1">
    <source>
        <dbReference type="SAM" id="MobiDB-lite"/>
    </source>
</evidence>
<keyword evidence="3" id="KW-1185">Reference proteome</keyword>
<protein>
    <submittedName>
        <fullName evidence="2">Uncharacterized protein</fullName>
    </submittedName>
</protein>
<feature type="region of interest" description="Disordered" evidence="1">
    <location>
        <begin position="1"/>
        <end position="128"/>
    </location>
</feature>